<evidence type="ECO:0008006" key="4">
    <source>
        <dbReference type="Google" id="ProtNLM"/>
    </source>
</evidence>
<dbReference type="EMBL" id="CP025746">
    <property type="protein sequence ID" value="QAA31166.1"/>
    <property type="molecule type" value="Genomic_DNA"/>
</dbReference>
<gene>
    <name evidence="2" type="ORF">C1I91_05515</name>
</gene>
<evidence type="ECO:0000313" key="2">
    <source>
        <dbReference type="EMBL" id="QAA31166.1"/>
    </source>
</evidence>
<dbReference type="Proteomes" id="UP000286268">
    <property type="component" value="Chromosome"/>
</dbReference>
<dbReference type="Pfam" id="PF07963">
    <property type="entry name" value="N_methyl"/>
    <property type="match status" value="1"/>
</dbReference>
<dbReference type="AlphaFoldDB" id="A0A410DQ55"/>
<protein>
    <recommendedName>
        <fullName evidence="4">Prepilin-type N-terminal cleavage/methylation domain-containing protein</fullName>
    </recommendedName>
</protein>
<keyword evidence="1" id="KW-0812">Transmembrane</keyword>
<dbReference type="OrthoDB" id="1909142at2"/>
<dbReference type="NCBIfam" id="TIGR02532">
    <property type="entry name" value="IV_pilin_GFxxxE"/>
    <property type="match status" value="1"/>
</dbReference>
<keyword evidence="1" id="KW-1133">Transmembrane helix</keyword>
<evidence type="ECO:0000313" key="3">
    <source>
        <dbReference type="Proteomes" id="UP000286268"/>
    </source>
</evidence>
<feature type="transmembrane region" description="Helical" evidence="1">
    <location>
        <begin position="7"/>
        <end position="27"/>
    </location>
</feature>
<accession>A0A410DQ55</accession>
<dbReference type="RefSeq" id="WP_128211879.1">
    <property type="nucleotide sequence ID" value="NZ_CP025746.1"/>
</dbReference>
<dbReference type="KEGG" id="cmah:C1I91_05515"/>
<sequence length="271" mass="29663">MRYKKKGFSLIEIIVSLAIVAIIMIPLSNVILTSVKTNKGGEDKQQAAYVAQQVLEGLRNSSSLENSSGFIQQTISVNSSNKTFTGTSDGVYNPINIGNFVVNLNLSRDTSVNLSDPSNTVSYDGVLTIGGDNTSKNYSFSVNNSQCNFTLNEDSLYIEVNDDNTIYFKKRDGTTSTFTTIGETFSKIKIAFADNYSATNLLNIYLKNNRKNEISSYMERGSSNSAITPNGGVVTVYNISTNKNKTQSYNVNITINKNGNSIYNLKSSVVK</sequence>
<name>A0A410DQ55_9CLOT</name>
<proteinExistence type="predicted"/>
<keyword evidence="1" id="KW-0472">Membrane</keyword>
<reference evidence="2 3" key="1">
    <citation type="submission" date="2018-01" db="EMBL/GenBank/DDBJ databases">
        <title>Genome Sequencing and Assembly of Anaerobacter polyendosporus strain CT4.</title>
        <authorList>
            <person name="Tachaapaikoon C."/>
            <person name="Sutheeworapong S."/>
            <person name="Jenjaroenpun P."/>
            <person name="Wongsurawat T."/>
            <person name="Nookeaw I."/>
            <person name="Cheawchanlertfa P."/>
            <person name="Kosugi A."/>
            <person name="Cheevadhanarak S."/>
            <person name="Ratanakhanokchai K."/>
        </authorList>
    </citation>
    <scope>NUCLEOTIDE SEQUENCE [LARGE SCALE GENOMIC DNA]</scope>
    <source>
        <strain evidence="2 3">CT4</strain>
    </source>
</reference>
<dbReference type="InterPro" id="IPR012902">
    <property type="entry name" value="N_methyl_site"/>
</dbReference>
<organism evidence="2 3">
    <name type="scientific">Clostridium manihotivorum</name>
    <dbReference type="NCBI Taxonomy" id="2320868"/>
    <lineage>
        <taxon>Bacteria</taxon>
        <taxon>Bacillati</taxon>
        <taxon>Bacillota</taxon>
        <taxon>Clostridia</taxon>
        <taxon>Eubacteriales</taxon>
        <taxon>Clostridiaceae</taxon>
        <taxon>Clostridium</taxon>
    </lineage>
</organism>
<evidence type="ECO:0000256" key="1">
    <source>
        <dbReference type="SAM" id="Phobius"/>
    </source>
</evidence>
<keyword evidence="3" id="KW-1185">Reference proteome</keyword>